<dbReference type="InterPro" id="IPR050772">
    <property type="entry name" value="Hydratase-Decarb/MhpD_sf"/>
</dbReference>
<dbReference type="GO" id="GO:0005737">
    <property type="term" value="C:cytoplasm"/>
    <property type="evidence" value="ECO:0007669"/>
    <property type="project" value="TreeGrafter"/>
</dbReference>
<dbReference type="Gene3D" id="3.90.850.10">
    <property type="entry name" value="Fumarylacetoacetase-like, C-terminal domain"/>
    <property type="match status" value="1"/>
</dbReference>
<keyword evidence="5" id="KW-1185">Reference proteome</keyword>
<dbReference type="PANTHER" id="PTHR30143:SF0">
    <property type="entry name" value="2-KETO-4-PENTENOATE HYDRATASE"/>
    <property type="match status" value="1"/>
</dbReference>
<proteinExistence type="predicted"/>
<dbReference type="Proteomes" id="UP000254956">
    <property type="component" value="Unassembled WGS sequence"/>
</dbReference>
<dbReference type="GeneID" id="97288851"/>
<dbReference type="EMBL" id="BKAV01000002">
    <property type="protein sequence ID" value="GEP99259.1"/>
    <property type="molecule type" value="Genomic_DNA"/>
</dbReference>
<dbReference type="SUPFAM" id="SSF56529">
    <property type="entry name" value="FAH"/>
    <property type="match status" value="1"/>
</dbReference>
<sequence>MSKDTKVIADSLFTAFKAHEPIDFVSNTYNITEADAYHTQSLLIEQLQTVDNSNIAGYRVNMTNDATQILANTNEPAYGTILSSKIVQSNESISLSSLFNPLIEPEIMFIVTDDIPMDADDATILSCVDIAPGLGIADARYKNWFPNFTLSDFISDNSATGLVVVGEIVPASTISALANVEMTLTHNSIEVAEGSAEIVLGNPFKSLTWLVSKLQQHNKQLTKGQLVASGTFIRALPITHGTYHATFTDIGEISVTFVD</sequence>
<dbReference type="EMBL" id="KY363215">
    <property type="protein sequence ID" value="APY23738.1"/>
    <property type="molecule type" value="Genomic_DNA"/>
</dbReference>
<protein>
    <submittedName>
        <fullName evidence="2">2-keto-4-pentenoate hydratase</fullName>
    </submittedName>
    <submittedName>
        <fullName evidence="3">2-oxo-hepta-3-ene-1,7-dioic acid hydratase</fullName>
        <ecNumber evidence="3">4.2.1.80</ecNumber>
    </submittedName>
</protein>
<dbReference type="GO" id="GO:0008684">
    <property type="term" value="F:2-oxopent-4-enoate hydratase activity"/>
    <property type="evidence" value="ECO:0007669"/>
    <property type="project" value="UniProtKB-EC"/>
</dbReference>
<dbReference type="EC" id="4.2.1.80" evidence="3"/>
<evidence type="ECO:0000313" key="2">
    <source>
        <dbReference type="EMBL" id="GEP99259.1"/>
    </source>
</evidence>
<evidence type="ECO:0000313" key="1">
    <source>
        <dbReference type="EMBL" id="APY23738.1"/>
    </source>
</evidence>
<keyword evidence="3" id="KW-0456">Lyase</keyword>
<reference evidence="2 5" key="3">
    <citation type="submission" date="2019-07" db="EMBL/GenBank/DDBJ databases">
        <title>Whole genome shotgun sequence of Staphylococcus arlettae NBRC 109765.</title>
        <authorList>
            <person name="Hosoyama A."/>
            <person name="Uohara A."/>
            <person name="Ohji S."/>
            <person name="Ichikawa N."/>
        </authorList>
    </citation>
    <scope>NUCLEOTIDE SEQUENCE [LARGE SCALE GENOMIC DNA]</scope>
    <source>
        <strain evidence="2 5">NBRC 109765</strain>
    </source>
</reference>
<dbReference type="PANTHER" id="PTHR30143">
    <property type="entry name" value="ACID HYDRATASE"/>
    <property type="match status" value="1"/>
</dbReference>
<name>A0A1W5QDY9_9STAP</name>
<accession>A0A1W5QDY9</accession>
<gene>
    <name evidence="3" type="primary">mhpD</name>
    <name evidence="3" type="ORF">NCTC12413_02551</name>
    <name evidence="2" type="ORF">SAR03_02970</name>
</gene>
<organism evidence="1">
    <name type="scientific">Staphylococcus arlettae</name>
    <dbReference type="NCBI Taxonomy" id="29378"/>
    <lineage>
        <taxon>Bacteria</taxon>
        <taxon>Bacillati</taxon>
        <taxon>Bacillota</taxon>
        <taxon>Bacilli</taxon>
        <taxon>Bacillales</taxon>
        <taxon>Staphylococcaceae</taxon>
        <taxon>Staphylococcus</taxon>
    </lineage>
</organism>
<dbReference type="RefSeq" id="WP_103388597.1">
    <property type="nucleotide sequence ID" value="NZ_BKAV01000002.1"/>
</dbReference>
<dbReference type="AlphaFoldDB" id="A0A1W5QDY9"/>
<dbReference type="STRING" id="1212545.SARL_04211"/>
<dbReference type="EMBL" id="UGZE01000001">
    <property type="protein sequence ID" value="SUJ28974.1"/>
    <property type="molecule type" value="Genomic_DNA"/>
</dbReference>
<evidence type="ECO:0000313" key="5">
    <source>
        <dbReference type="Proteomes" id="UP000321598"/>
    </source>
</evidence>
<reference evidence="1" key="1">
    <citation type="journal article" date="2017" name="MSphere">
        <title>Novel beta-lactamase blaARL in Staphylococcus arlettae.</title>
        <authorList>
            <person name="Andreis S.N."/>
            <person name="Perreten V."/>
            <person name="Schwendener S."/>
        </authorList>
    </citation>
    <scope>NUCLEOTIDE SEQUENCE</scope>
    <source>
        <strain evidence="1">SAN1670</strain>
    </source>
</reference>
<dbReference type="OrthoDB" id="9792137at2"/>
<evidence type="ECO:0000313" key="4">
    <source>
        <dbReference type="Proteomes" id="UP000254956"/>
    </source>
</evidence>
<dbReference type="Proteomes" id="UP000321598">
    <property type="component" value="Unassembled WGS sequence"/>
</dbReference>
<dbReference type="InterPro" id="IPR036663">
    <property type="entry name" value="Fumarylacetoacetase_C_sf"/>
</dbReference>
<reference evidence="3 4" key="2">
    <citation type="submission" date="2018-06" db="EMBL/GenBank/DDBJ databases">
        <authorList>
            <consortium name="Pathogen Informatics"/>
            <person name="Doyle S."/>
        </authorList>
    </citation>
    <scope>NUCLEOTIDE SEQUENCE [LARGE SCALE GENOMIC DNA]</scope>
    <source>
        <strain evidence="3 4">NCTC12413</strain>
    </source>
</reference>
<evidence type="ECO:0000313" key="3">
    <source>
        <dbReference type="EMBL" id="SUJ28974.1"/>
    </source>
</evidence>